<dbReference type="Gene3D" id="2.130.10.10">
    <property type="entry name" value="YVTN repeat-like/Quinoprotein amine dehydrogenase"/>
    <property type="match status" value="4"/>
</dbReference>
<comment type="caution">
    <text evidence="12">The sequence shown here is derived from an EMBL/GenBank/DDBJ whole genome shotgun (WGS) entry which is preliminary data.</text>
</comment>
<comment type="pathway">
    <text evidence="3">tRNA modification; 5-methoxycarbonylmethyl-2-thiouridine-tRNA biosynthesis.</text>
</comment>
<evidence type="ECO:0000256" key="2">
    <source>
        <dbReference type="ARBA" id="ARBA00004496"/>
    </source>
</evidence>
<feature type="repeat" description="WD" evidence="11">
    <location>
        <begin position="296"/>
        <end position="331"/>
    </location>
</feature>
<reference evidence="12" key="1">
    <citation type="submission" date="2021-12" db="EMBL/GenBank/DDBJ databases">
        <title>Prjna785345.</title>
        <authorList>
            <person name="Rujirawat T."/>
            <person name="Krajaejun T."/>
        </authorList>
    </citation>
    <scope>NUCLEOTIDE SEQUENCE</scope>
    <source>
        <strain evidence="12">Pi057C3</strain>
    </source>
</reference>
<keyword evidence="8" id="KW-0819">tRNA processing</keyword>
<dbReference type="Proteomes" id="UP001209570">
    <property type="component" value="Unassembled WGS sequence"/>
</dbReference>
<keyword evidence="9" id="KW-0677">Repeat</keyword>
<evidence type="ECO:0000256" key="8">
    <source>
        <dbReference type="ARBA" id="ARBA00022694"/>
    </source>
</evidence>
<dbReference type="PROSITE" id="PS50082">
    <property type="entry name" value="WD_REPEATS_2"/>
    <property type="match status" value="3"/>
</dbReference>
<dbReference type="PANTHER" id="PTHR44111">
    <property type="entry name" value="ELONGATOR COMPLEX PROTEIN 2"/>
    <property type="match status" value="1"/>
</dbReference>
<dbReference type="InterPro" id="IPR015943">
    <property type="entry name" value="WD40/YVTN_repeat-like_dom_sf"/>
</dbReference>
<dbReference type="Pfam" id="PF00400">
    <property type="entry name" value="WD40"/>
    <property type="match status" value="3"/>
</dbReference>
<evidence type="ECO:0000256" key="1">
    <source>
        <dbReference type="ARBA" id="ARBA00004123"/>
    </source>
</evidence>
<evidence type="ECO:0000256" key="4">
    <source>
        <dbReference type="ARBA" id="ARBA00005881"/>
    </source>
</evidence>
<evidence type="ECO:0000256" key="11">
    <source>
        <dbReference type="PROSITE-ProRule" id="PRU00221"/>
    </source>
</evidence>
<evidence type="ECO:0000256" key="7">
    <source>
        <dbReference type="ARBA" id="ARBA00022574"/>
    </source>
</evidence>
<feature type="repeat" description="WD" evidence="11">
    <location>
        <begin position="617"/>
        <end position="649"/>
    </location>
</feature>
<evidence type="ECO:0000256" key="3">
    <source>
        <dbReference type="ARBA" id="ARBA00005043"/>
    </source>
</evidence>
<accession>A0AAD5LYM6</accession>
<protein>
    <recommendedName>
        <fullName evidence="5">Elongator complex protein 2</fullName>
    </recommendedName>
</protein>
<keyword evidence="6" id="KW-0963">Cytoplasm</keyword>
<gene>
    <name evidence="12" type="ORF">P43SY_000978</name>
</gene>
<dbReference type="SUPFAM" id="SSF50978">
    <property type="entry name" value="WD40 repeat-like"/>
    <property type="match status" value="2"/>
</dbReference>
<dbReference type="GO" id="GO:0005634">
    <property type="term" value="C:nucleus"/>
    <property type="evidence" value="ECO:0007669"/>
    <property type="project" value="UniProtKB-SubCell"/>
</dbReference>
<organism evidence="12 13">
    <name type="scientific">Pythium insidiosum</name>
    <name type="common">Pythiosis disease agent</name>
    <dbReference type="NCBI Taxonomy" id="114742"/>
    <lineage>
        <taxon>Eukaryota</taxon>
        <taxon>Sar</taxon>
        <taxon>Stramenopiles</taxon>
        <taxon>Oomycota</taxon>
        <taxon>Peronosporomycetes</taxon>
        <taxon>Pythiales</taxon>
        <taxon>Pythiaceae</taxon>
        <taxon>Pythium</taxon>
    </lineage>
</organism>
<dbReference type="SMART" id="SM00320">
    <property type="entry name" value="WD40"/>
    <property type="match status" value="8"/>
</dbReference>
<keyword evidence="10" id="KW-0539">Nucleus</keyword>
<evidence type="ECO:0000313" key="13">
    <source>
        <dbReference type="Proteomes" id="UP001209570"/>
    </source>
</evidence>
<keyword evidence="13" id="KW-1185">Reference proteome</keyword>
<dbReference type="InterPro" id="IPR036322">
    <property type="entry name" value="WD40_repeat_dom_sf"/>
</dbReference>
<dbReference type="GO" id="GO:0033588">
    <property type="term" value="C:elongator holoenzyme complex"/>
    <property type="evidence" value="ECO:0007669"/>
    <property type="project" value="InterPro"/>
</dbReference>
<dbReference type="GO" id="GO:0002098">
    <property type="term" value="P:tRNA wobble uridine modification"/>
    <property type="evidence" value="ECO:0007669"/>
    <property type="project" value="InterPro"/>
</dbReference>
<comment type="similarity">
    <text evidence="4">Belongs to the WD repeat ELP2 family.</text>
</comment>
<name>A0AAD5LYM6_PYTIN</name>
<dbReference type="AlphaFoldDB" id="A0AAD5LYM6"/>
<dbReference type="PANTHER" id="PTHR44111:SF1">
    <property type="entry name" value="ELONGATOR COMPLEX PROTEIN 2"/>
    <property type="match status" value="1"/>
</dbReference>
<evidence type="ECO:0000256" key="9">
    <source>
        <dbReference type="ARBA" id="ARBA00022737"/>
    </source>
</evidence>
<dbReference type="InterPro" id="IPR037289">
    <property type="entry name" value="Elp2"/>
</dbReference>
<dbReference type="GO" id="GO:0005737">
    <property type="term" value="C:cytoplasm"/>
    <property type="evidence" value="ECO:0007669"/>
    <property type="project" value="UniProtKB-SubCell"/>
</dbReference>
<dbReference type="EMBL" id="JAKCXM010000274">
    <property type="protein sequence ID" value="KAJ0396919.1"/>
    <property type="molecule type" value="Genomic_DNA"/>
</dbReference>
<evidence type="ECO:0000256" key="6">
    <source>
        <dbReference type="ARBA" id="ARBA00022490"/>
    </source>
</evidence>
<comment type="subcellular location">
    <subcellularLocation>
        <location evidence="2">Cytoplasm</location>
    </subcellularLocation>
    <subcellularLocation>
        <location evidence="1">Nucleus</location>
    </subcellularLocation>
</comment>
<feature type="repeat" description="WD" evidence="11">
    <location>
        <begin position="398"/>
        <end position="428"/>
    </location>
</feature>
<proteinExistence type="inferred from homology"/>
<keyword evidence="7 11" id="KW-0853">WD repeat</keyword>
<dbReference type="InterPro" id="IPR001680">
    <property type="entry name" value="WD40_rpt"/>
</dbReference>
<evidence type="ECO:0000313" key="12">
    <source>
        <dbReference type="EMBL" id="KAJ0396919.1"/>
    </source>
</evidence>
<dbReference type="PROSITE" id="PS50294">
    <property type="entry name" value="WD_REPEATS_REGION"/>
    <property type="match status" value="1"/>
</dbReference>
<evidence type="ECO:0000256" key="5">
    <source>
        <dbReference type="ARBA" id="ARBA00020267"/>
    </source>
</evidence>
<evidence type="ECO:0000256" key="10">
    <source>
        <dbReference type="ARBA" id="ARBA00023242"/>
    </source>
</evidence>
<sequence length="669" mass="72991">MEIALEHVAVGCNAISSALSCNRALPASPLPCSEDRDVYCAAFAAKNAVALVTRSPRQQLHVKELLLHRRAVADATRITSVWLHAPSSGSARVLAGDSDGNVWLWTRPDSAATWELTKLSTLLVASSDTTAATAGVSAVSAVETHRRWLYVAAFSDGRVVVMEQERQQPVALLCVVSLGVKHIMEDLACVALRNQESEGEKEEEEEEEDVLVASGGVDCKVHLFEIAAGSREMRSLLALEGHRGWIRAVDFQRRASEDDGNEILLASASQDQRGASAGYEALGDRRSYSISFDALLIGHEDWVTSLLWSREPAGDSVLVSTSMENSVVIWKKSASGSWVPALRVGDLGGNGLLSSVVLPPTATLNGRLELLALNFSGQLERWQQEPLPSKIFHPVASLNGHCSAVTDLSWSPRGDYLLSTSLDQTTRVIAPFHAMNETNPTSWHEISRAQVHGYDINCATFLSATPEGRNDRFVCGADEKILRVFEAPDSVQSLVQAMQGHRRDSGDASTEPRIQHAYLPELSLTNKNADDSDKGVSGGRAVLDDAGHVCVAVGDTLARKTLWPEQRKLYGHGNEILCAASNHQGTLVASACKSREERFATIWLWNTEDWSAAQAPLEGHKSSVVQLAFSPNDEFLVSVSKDRQFCVFQRRADATFELQWRSHRGPRTT</sequence>